<dbReference type="eggNOG" id="COG1363">
    <property type="taxonomic scope" value="Bacteria"/>
</dbReference>
<dbReference type="SMR" id="Q97MI1"/>
<keyword evidence="8" id="KW-1185">Reference proteome</keyword>
<evidence type="ECO:0000313" key="7">
    <source>
        <dbReference type="EMBL" id="AAK78198.1"/>
    </source>
</evidence>
<dbReference type="HOGENOM" id="CLU_047249_0_2_9"/>
<comment type="similarity">
    <text evidence="1 6">Belongs to the peptidase M42 family.</text>
</comment>
<dbReference type="Gene3D" id="2.40.30.40">
    <property type="entry name" value="Peptidase M42, domain 2"/>
    <property type="match status" value="1"/>
</dbReference>
<dbReference type="AlphaFoldDB" id="Q97MI1"/>
<evidence type="ECO:0000256" key="3">
    <source>
        <dbReference type="ARBA" id="ARBA00022670"/>
    </source>
</evidence>
<dbReference type="SUPFAM" id="SSF53187">
    <property type="entry name" value="Zn-dependent exopeptidases"/>
    <property type="match status" value="1"/>
</dbReference>
<keyword evidence="2 7" id="KW-0031">Aminopeptidase</keyword>
<dbReference type="GO" id="GO:0006508">
    <property type="term" value="P:proteolysis"/>
    <property type="evidence" value="ECO:0007669"/>
    <property type="project" value="UniProtKB-KW"/>
</dbReference>
<keyword evidence="4" id="KW-0479">Metal-binding</keyword>
<dbReference type="PIR" id="C96926">
    <property type="entry name" value="C96926"/>
</dbReference>
<protein>
    <submittedName>
        <fullName evidence="7">Endoglucanase, aminopeptidase M42 family</fullName>
    </submittedName>
</protein>
<dbReference type="InterPro" id="IPR051464">
    <property type="entry name" value="Peptidase_M42_aminopept"/>
</dbReference>
<keyword evidence="5" id="KW-0378">Hydrolase</keyword>
<name>Q97MI1_CLOAB</name>
<reference evidence="7 8" key="1">
    <citation type="journal article" date="2001" name="J. Bacteriol.">
        <title>Genome sequence and comparative analysis of the solvent-producing bacterium Clostridium acetobutylicum.</title>
        <authorList>
            <person name="Nolling J."/>
            <person name="Breton G."/>
            <person name="Omelchenko M.V."/>
            <person name="Makarova K.S."/>
            <person name="Zeng Q."/>
            <person name="Gibson R."/>
            <person name="Lee H.M."/>
            <person name="Dubois J."/>
            <person name="Qiu D."/>
            <person name="Hitti J."/>
            <person name="Wolf Y.I."/>
            <person name="Tatusov R.L."/>
            <person name="Sabathe F."/>
            <person name="Doucette-Stamm L."/>
            <person name="Soucaille P."/>
            <person name="Daly M.J."/>
            <person name="Bennett G.N."/>
            <person name="Koonin E.V."/>
            <person name="Smith D.R."/>
        </authorList>
    </citation>
    <scope>NUCLEOTIDE SEQUENCE [LARGE SCALE GENOMIC DNA]</scope>
    <source>
        <strain evidence="8">ATCC 824 / DSM 792 / JCM 1419 / LMG 5710 / VKM B-1787</strain>
    </source>
</reference>
<accession>Q97MI1</accession>
<dbReference type="PANTHER" id="PTHR32481:SF0">
    <property type="entry name" value="AMINOPEPTIDASE YPDE-RELATED"/>
    <property type="match status" value="1"/>
</dbReference>
<dbReference type="PATRIC" id="fig|272562.8.peg.401"/>
<evidence type="ECO:0000256" key="5">
    <source>
        <dbReference type="ARBA" id="ARBA00022801"/>
    </source>
</evidence>
<dbReference type="PANTHER" id="PTHR32481">
    <property type="entry name" value="AMINOPEPTIDASE"/>
    <property type="match status" value="1"/>
</dbReference>
<dbReference type="EMBL" id="AE001437">
    <property type="protein sequence ID" value="AAK78198.1"/>
    <property type="molecule type" value="Genomic_DNA"/>
</dbReference>
<dbReference type="RefSeq" id="WP_010963540.1">
    <property type="nucleotide sequence ID" value="NC_003030.1"/>
</dbReference>
<dbReference type="STRING" id="272562.CA_C0216"/>
<dbReference type="SUPFAM" id="SSF101821">
    <property type="entry name" value="Aminopeptidase/glucanase lid domain"/>
    <property type="match status" value="1"/>
</dbReference>
<dbReference type="PIRSF" id="PIRSF001123">
    <property type="entry name" value="PepA_GA"/>
    <property type="match status" value="1"/>
</dbReference>
<keyword evidence="3" id="KW-0645">Protease</keyword>
<dbReference type="Pfam" id="PF05343">
    <property type="entry name" value="Peptidase_M42"/>
    <property type="match status" value="1"/>
</dbReference>
<sequence>MDMLLKKILGTFGVSGREKEISEVIKEELNKYPCEVREDKLGNIIVKLGSGREKIMLSTNMDKKGVITYHIEEDGKVRIDAIGDIKADDIIGKTVVFRSGIEGKIESEKKENNEFRDIYVNVNMGKREAVLKYISEGEAAEFGGNTFADKENVVGPYLSNRAGCYAFLKVIKEIKSIDKEVYFVFSTQGNLNGRGARAAAFEIEPDMCISVNTEKEGEVKLSEGPILVLMEKGLITNYHVKEQIISSAEKAQIKLQRCVSSESSDGSVVHKEVGGIKTGTIALPCKNKNETNETISLNDVDDLVKLLQYIVKK</sequence>
<dbReference type="Gene3D" id="3.40.630.10">
    <property type="entry name" value="Zn peptidases"/>
    <property type="match status" value="1"/>
</dbReference>
<dbReference type="InterPro" id="IPR023367">
    <property type="entry name" value="Peptidase_M42_dom2"/>
</dbReference>
<dbReference type="GeneID" id="44996708"/>
<evidence type="ECO:0000313" key="8">
    <source>
        <dbReference type="Proteomes" id="UP000000814"/>
    </source>
</evidence>
<dbReference type="InterPro" id="IPR008007">
    <property type="entry name" value="Peptidase_M42"/>
</dbReference>
<dbReference type="GO" id="GO:0046872">
    <property type="term" value="F:metal ion binding"/>
    <property type="evidence" value="ECO:0007669"/>
    <property type="project" value="UniProtKB-UniRule"/>
</dbReference>
<evidence type="ECO:0000256" key="6">
    <source>
        <dbReference type="PIRNR" id="PIRNR001123"/>
    </source>
</evidence>
<evidence type="ECO:0000256" key="4">
    <source>
        <dbReference type="ARBA" id="ARBA00022723"/>
    </source>
</evidence>
<organism evidence="7 8">
    <name type="scientific">Clostridium acetobutylicum (strain ATCC 824 / DSM 792 / JCM 1419 / IAM 19013 / LMG 5710 / NBRC 13948 / NRRL B-527 / VKM B-1787 / 2291 / W)</name>
    <dbReference type="NCBI Taxonomy" id="272562"/>
    <lineage>
        <taxon>Bacteria</taxon>
        <taxon>Bacillati</taxon>
        <taxon>Bacillota</taxon>
        <taxon>Clostridia</taxon>
        <taxon>Eubacteriales</taxon>
        <taxon>Clostridiaceae</taxon>
        <taxon>Clostridium</taxon>
    </lineage>
</organism>
<proteinExistence type="inferred from homology"/>
<dbReference type="KEGG" id="cac:CA_C0216"/>
<evidence type="ECO:0000256" key="2">
    <source>
        <dbReference type="ARBA" id="ARBA00022438"/>
    </source>
</evidence>
<evidence type="ECO:0000256" key="1">
    <source>
        <dbReference type="ARBA" id="ARBA00006272"/>
    </source>
</evidence>
<gene>
    <name evidence="7" type="ordered locus">CA_C0216</name>
</gene>
<dbReference type="GO" id="GO:0004177">
    <property type="term" value="F:aminopeptidase activity"/>
    <property type="evidence" value="ECO:0007669"/>
    <property type="project" value="UniProtKB-UniRule"/>
</dbReference>
<dbReference type="Proteomes" id="UP000000814">
    <property type="component" value="Chromosome"/>
</dbReference>
<dbReference type="OrthoDB" id="9772053at2"/>